<dbReference type="AlphaFoldDB" id="E2BQW4"/>
<organism evidence="3">
    <name type="scientific">Harpegnathos saltator</name>
    <name type="common">Jerdon's jumping ant</name>
    <dbReference type="NCBI Taxonomy" id="610380"/>
    <lineage>
        <taxon>Eukaryota</taxon>
        <taxon>Metazoa</taxon>
        <taxon>Ecdysozoa</taxon>
        <taxon>Arthropoda</taxon>
        <taxon>Hexapoda</taxon>
        <taxon>Insecta</taxon>
        <taxon>Pterygota</taxon>
        <taxon>Neoptera</taxon>
        <taxon>Endopterygota</taxon>
        <taxon>Hymenoptera</taxon>
        <taxon>Apocrita</taxon>
        <taxon>Aculeata</taxon>
        <taxon>Formicoidea</taxon>
        <taxon>Formicidae</taxon>
        <taxon>Ponerinae</taxon>
        <taxon>Ponerini</taxon>
        <taxon>Harpegnathos</taxon>
    </lineage>
</organism>
<evidence type="ECO:0000256" key="1">
    <source>
        <dbReference type="SAM" id="Phobius"/>
    </source>
</evidence>
<keyword evidence="1" id="KW-1133">Transmembrane helix</keyword>
<accession>E2BQW4</accession>
<reference evidence="2 3" key="1">
    <citation type="journal article" date="2010" name="Science">
        <title>Genomic comparison of the ants Camponotus floridanus and Harpegnathos saltator.</title>
        <authorList>
            <person name="Bonasio R."/>
            <person name="Zhang G."/>
            <person name="Ye C."/>
            <person name="Mutti N.S."/>
            <person name="Fang X."/>
            <person name="Qin N."/>
            <person name="Donahue G."/>
            <person name="Yang P."/>
            <person name="Li Q."/>
            <person name="Li C."/>
            <person name="Zhang P."/>
            <person name="Huang Z."/>
            <person name="Berger S.L."/>
            <person name="Reinberg D."/>
            <person name="Wang J."/>
            <person name="Liebig J."/>
        </authorList>
    </citation>
    <scope>NUCLEOTIDE SEQUENCE [LARGE SCALE GENOMIC DNA]</scope>
    <source>
        <strain evidence="2 3">R22 G/1</strain>
    </source>
</reference>
<sequence length="96" mass="11186">MKLQEKIVFAQEKPLYDAIPLIIFDNAERKSSKVKEGDPRYNVASPICMTFRLLIFWILWATLIAAMVITVSAHFWFTARHSYRLDTHENANVTSR</sequence>
<proteinExistence type="predicted"/>
<dbReference type="EMBL" id="GL449813">
    <property type="protein sequence ID" value="EFN81918.1"/>
    <property type="molecule type" value="Genomic_DNA"/>
</dbReference>
<dbReference type="InParanoid" id="E2BQW4"/>
<protein>
    <submittedName>
        <fullName evidence="2">Uncharacterized protein</fullName>
    </submittedName>
</protein>
<feature type="transmembrane region" description="Helical" evidence="1">
    <location>
        <begin position="54"/>
        <end position="77"/>
    </location>
</feature>
<keyword evidence="1" id="KW-0472">Membrane</keyword>
<dbReference type="Proteomes" id="UP000008237">
    <property type="component" value="Unassembled WGS sequence"/>
</dbReference>
<keyword evidence="1" id="KW-0812">Transmembrane</keyword>
<keyword evidence="3" id="KW-1185">Reference proteome</keyword>
<name>E2BQW4_HARSA</name>
<evidence type="ECO:0000313" key="2">
    <source>
        <dbReference type="EMBL" id="EFN81918.1"/>
    </source>
</evidence>
<evidence type="ECO:0000313" key="3">
    <source>
        <dbReference type="Proteomes" id="UP000008237"/>
    </source>
</evidence>
<gene>
    <name evidence="2" type="ORF">EAI_14099</name>
</gene>